<evidence type="ECO:0000313" key="3">
    <source>
        <dbReference type="EMBL" id="AKK10836.1"/>
    </source>
</evidence>
<gene>
    <name evidence="3" type="ORF">CUTER_04150</name>
</gene>
<dbReference type="EMBL" id="CP011546">
    <property type="protein sequence ID" value="AKK10836.1"/>
    <property type="molecule type" value="Genomic_DNA"/>
</dbReference>
<evidence type="ECO:0000256" key="1">
    <source>
        <dbReference type="ARBA" id="ARBA00023015"/>
    </source>
</evidence>
<evidence type="ECO:0000256" key="2">
    <source>
        <dbReference type="ARBA" id="ARBA00023163"/>
    </source>
</evidence>
<protein>
    <recommendedName>
        <fullName evidence="5">Zinc-finger</fullName>
    </recommendedName>
</protein>
<dbReference type="InterPro" id="IPR041916">
    <property type="entry name" value="Anti_sigma_zinc_sf"/>
</dbReference>
<reference evidence="4" key="2">
    <citation type="submission" date="2015-05" db="EMBL/GenBank/DDBJ databases">
        <title>Complete genome sequence of Corynebacterium uterequi DSM 45634, isolated from the uterus of a maiden mare.</title>
        <authorList>
            <person name="Ruckert C."/>
            <person name="Albersmeier A."/>
            <person name="Winkler A."/>
            <person name="Tauch A."/>
        </authorList>
    </citation>
    <scope>NUCLEOTIDE SEQUENCE [LARGE SCALE GENOMIC DNA]</scope>
    <source>
        <strain evidence="4">DSM 45634</strain>
    </source>
</reference>
<sequence length="130" mass="14295">MTMSDEHGLMHIARQTEKFISVEHLSHEAVAALVDKELGPAAARRAHGHLARCAECRREVVAQARAAQLLRVSNADAQVKAPQELMERLQGIAKTQPGAAEDAVRPPAHERLDVVCDALRAVWRARIKRG</sequence>
<dbReference type="Proteomes" id="UP000035548">
    <property type="component" value="Chromosome"/>
</dbReference>
<name>A0A0G3HBR4_9CORY</name>
<evidence type="ECO:0008006" key="5">
    <source>
        <dbReference type="Google" id="ProtNLM"/>
    </source>
</evidence>
<dbReference type="Gene3D" id="1.10.10.1320">
    <property type="entry name" value="Anti-sigma factor, zinc-finger domain"/>
    <property type="match status" value="1"/>
</dbReference>
<keyword evidence="1" id="KW-0805">Transcription regulation</keyword>
<dbReference type="PATRIC" id="fig|1072256.5.peg.823"/>
<keyword evidence="4" id="KW-1185">Reference proteome</keyword>
<dbReference type="KEGG" id="cut:CUTER_04150"/>
<organism evidence="3 4">
    <name type="scientific">Corynebacterium uterequi</name>
    <dbReference type="NCBI Taxonomy" id="1072256"/>
    <lineage>
        <taxon>Bacteria</taxon>
        <taxon>Bacillati</taxon>
        <taxon>Actinomycetota</taxon>
        <taxon>Actinomycetes</taxon>
        <taxon>Mycobacteriales</taxon>
        <taxon>Corynebacteriaceae</taxon>
        <taxon>Corynebacterium</taxon>
    </lineage>
</organism>
<proteinExistence type="predicted"/>
<dbReference type="AlphaFoldDB" id="A0A0G3HBR4"/>
<keyword evidence="2" id="KW-0804">Transcription</keyword>
<evidence type="ECO:0000313" key="4">
    <source>
        <dbReference type="Proteomes" id="UP000035548"/>
    </source>
</evidence>
<accession>A0A0G3HBR4</accession>
<dbReference type="STRING" id="1072256.CUTER_04150"/>
<reference evidence="3 4" key="1">
    <citation type="journal article" date="2015" name="Genome Announc.">
        <title>Virulence Factor Genes Detected in the Complete Genome Sequence of Corynebacterium uterequi DSM 45634, Isolated from the Uterus of a Maiden Mare.</title>
        <authorList>
            <person name="Ruckert C."/>
            <person name="Kriete M."/>
            <person name="Jaenicke S."/>
            <person name="Winkler A."/>
            <person name="Tauch A."/>
        </authorList>
    </citation>
    <scope>NUCLEOTIDE SEQUENCE [LARGE SCALE GENOMIC DNA]</scope>
    <source>
        <strain evidence="3 4">DSM 45634</strain>
    </source>
</reference>